<comment type="similarity">
    <text evidence="1">Belongs to the dTDP-4-dehydrorhamnose 3,5-epimerase family.</text>
</comment>
<dbReference type="PANTHER" id="PTHR21047:SF2">
    <property type="entry name" value="THYMIDINE DIPHOSPHO-4-KETO-RHAMNOSE 3,5-EPIMERASE"/>
    <property type="match status" value="1"/>
</dbReference>
<feature type="active site" description="Proton acceptor" evidence="3">
    <location>
        <position position="60"/>
    </location>
</feature>
<keyword evidence="2" id="KW-0413">Isomerase</keyword>
<protein>
    <submittedName>
        <fullName evidence="5">dTDP-4-dehydrorhamnose 3,5-epimerase</fullName>
    </submittedName>
</protein>
<dbReference type="GO" id="GO:0008830">
    <property type="term" value="F:dTDP-4-dehydrorhamnose 3,5-epimerase activity"/>
    <property type="evidence" value="ECO:0007669"/>
    <property type="project" value="InterPro"/>
</dbReference>
<dbReference type="RefSeq" id="WP_065968363.1">
    <property type="nucleotide sequence ID" value="NZ_ASQP01000319.1"/>
</dbReference>
<evidence type="ECO:0000256" key="3">
    <source>
        <dbReference type="PIRSR" id="PIRSR600888-1"/>
    </source>
</evidence>
<dbReference type="EMBL" id="ASQP01000319">
    <property type="protein sequence ID" value="OMI36995.1"/>
    <property type="molecule type" value="Genomic_DNA"/>
</dbReference>
<dbReference type="GO" id="GO:0005829">
    <property type="term" value="C:cytosol"/>
    <property type="evidence" value="ECO:0007669"/>
    <property type="project" value="TreeGrafter"/>
</dbReference>
<reference evidence="5 6" key="1">
    <citation type="submission" date="2013-05" db="EMBL/GenBank/DDBJ databases">
        <title>Genome sequence of Streptomyces sparsogenes DSM 40356.</title>
        <authorList>
            <person name="Coyne S."/>
            <person name="Seebeck F.P."/>
        </authorList>
    </citation>
    <scope>NUCLEOTIDE SEQUENCE [LARGE SCALE GENOMIC DNA]</scope>
    <source>
        <strain evidence="5 6">DSM 40356</strain>
    </source>
</reference>
<organism evidence="5 6">
    <name type="scientific">Streptomyces sparsogenes DSM 40356</name>
    <dbReference type="NCBI Taxonomy" id="1331668"/>
    <lineage>
        <taxon>Bacteria</taxon>
        <taxon>Bacillati</taxon>
        <taxon>Actinomycetota</taxon>
        <taxon>Actinomycetes</taxon>
        <taxon>Kitasatosporales</taxon>
        <taxon>Streptomycetaceae</taxon>
        <taxon>Streptomyces</taxon>
    </lineage>
</organism>
<dbReference type="AlphaFoldDB" id="A0A1R1SFE6"/>
<dbReference type="InterPro" id="IPR014710">
    <property type="entry name" value="RmlC-like_jellyroll"/>
</dbReference>
<evidence type="ECO:0000256" key="2">
    <source>
        <dbReference type="ARBA" id="ARBA00023235"/>
    </source>
</evidence>
<gene>
    <name evidence="5" type="ORF">SPAR_22794</name>
</gene>
<dbReference type="Proteomes" id="UP000186168">
    <property type="component" value="Unassembled WGS sequence"/>
</dbReference>
<evidence type="ECO:0000313" key="5">
    <source>
        <dbReference type="EMBL" id="OMI36995.1"/>
    </source>
</evidence>
<evidence type="ECO:0000313" key="6">
    <source>
        <dbReference type="Proteomes" id="UP000186168"/>
    </source>
</evidence>
<dbReference type="GO" id="GO:0000271">
    <property type="term" value="P:polysaccharide biosynthetic process"/>
    <property type="evidence" value="ECO:0007669"/>
    <property type="project" value="TreeGrafter"/>
</dbReference>
<dbReference type="InterPro" id="IPR000888">
    <property type="entry name" value="RmlC-like"/>
</dbReference>
<keyword evidence="6" id="KW-1185">Reference proteome</keyword>
<dbReference type="Pfam" id="PF00908">
    <property type="entry name" value="dTDP_sugar_isom"/>
    <property type="match status" value="1"/>
</dbReference>
<evidence type="ECO:0000256" key="1">
    <source>
        <dbReference type="ARBA" id="ARBA00010154"/>
    </source>
</evidence>
<dbReference type="Gene3D" id="2.60.120.10">
    <property type="entry name" value="Jelly Rolls"/>
    <property type="match status" value="1"/>
</dbReference>
<dbReference type="SUPFAM" id="SSF51182">
    <property type="entry name" value="RmlC-like cupins"/>
    <property type="match status" value="1"/>
</dbReference>
<proteinExistence type="inferred from homology"/>
<dbReference type="GeneID" id="96748340"/>
<feature type="active site" description="Proton donor" evidence="3">
    <location>
        <position position="129"/>
    </location>
</feature>
<dbReference type="InterPro" id="IPR011051">
    <property type="entry name" value="RmlC_Cupin_sf"/>
</dbReference>
<feature type="site" description="Participates in a stacking interaction with the thymidine ring of dTDP-4-oxo-6-deoxyglucose" evidence="4">
    <location>
        <position position="135"/>
    </location>
</feature>
<name>A0A1R1SFE6_9ACTN</name>
<dbReference type="GO" id="GO:0019305">
    <property type="term" value="P:dTDP-rhamnose biosynthetic process"/>
    <property type="evidence" value="ECO:0007669"/>
    <property type="project" value="TreeGrafter"/>
</dbReference>
<dbReference type="CDD" id="cd00438">
    <property type="entry name" value="cupin_RmlC"/>
    <property type="match status" value="1"/>
</dbReference>
<comment type="caution">
    <text evidence="5">The sequence shown here is derived from an EMBL/GenBank/DDBJ whole genome shotgun (WGS) entry which is preliminary data.</text>
</comment>
<evidence type="ECO:0000256" key="4">
    <source>
        <dbReference type="PIRSR" id="PIRSR600888-3"/>
    </source>
</evidence>
<sequence length="200" mass="21830">MRPLSIEGAWLVETRTFGDERGEFQELFRGEPLSETIGHEFGVAQVNRSASRKGVVRGVHFADVPPGQAKYVTCLTGAVLDVVVDIRVGSPTYGTWETIQLDDPRRSVYVAAGLGHAFMSLTEGATVVYLTSEGYAPQREHAVHPLDPRLGIAWPAGIEPVLSEKDAAAPGLEELERRGRLPDFAACVTLHRALRQRVAD</sequence>
<dbReference type="PANTHER" id="PTHR21047">
    <property type="entry name" value="DTDP-6-DEOXY-D-GLUCOSE-3,5 EPIMERASE"/>
    <property type="match status" value="1"/>
</dbReference>
<dbReference type="STRING" id="67365.GCA_001704635_04044"/>
<accession>A0A1R1SFE6</accession>